<reference evidence="2 4" key="1">
    <citation type="submission" date="2017-11" db="EMBL/GenBank/DDBJ databases">
        <title>Revising the taxonomy of the Acinetobacter lwoffii group: the description of Acinetobacter pseudolwoffii sp. nov. and emended description of Acinetobacter lwoffii.</title>
        <authorList>
            <person name="Nemec A."/>
            <person name="Radolfova-Krizova L."/>
        </authorList>
    </citation>
    <scope>NUCLEOTIDE SEQUENCE [LARGE SCALE GENOMIC DNA]</scope>
    <source>
        <strain evidence="2 4">ANC 5044</strain>
    </source>
</reference>
<gene>
    <name evidence="1" type="ORF">CU320_15360</name>
    <name evidence="2" type="ORF">CWI32_14170</name>
</gene>
<reference evidence="1 3" key="3">
    <citation type="submission" date="2017-12" db="EMBL/GenBank/DDBJ databases">
        <title>Revising the taxonomy of the Acinetobacter lwoffii group: the description of Acinetobacter pseudolwoffii sp. nov. and emended description of Acinetobacter lwoffii.</title>
        <authorList>
            <person name="Nemec A."/>
        </authorList>
    </citation>
    <scope>NUCLEOTIDE SEQUENCE [LARGE SCALE GENOMIC DNA]</scope>
    <source>
        <strain evidence="1 3">ANC 5347</strain>
    </source>
</reference>
<dbReference type="Proteomes" id="UP000243446">
    <property type="component" value="Unassembled WGS sequence"/>
</dbReference>
<evidence type="ECO:0000313" key="1">
    <source>
        <dbReference type="EMBL" id="PJI31214.1"/>
    </source>
</evidence>
<accession>A0A2H9YP01</accession>
<comment type="caution">
    <text evidence="1">The sequence shown here is derived from an EMBL/GenBank/DDBJ whole genome shotgun (WGS) entry which is preliminary data.</text>
</comment>
<evidence type="ECO:0000313" key="4">
    <source>
        <dbReference type="Proteomes" id="UP000243446"/>
    </source>
</evidence>
<dbReference type="AlphaFoldDB" id="A0A2H9UHP3"/>
<name>A0A2H9UHP3_9GAMM</name>
<sequence>MKFYLWLERAKKIVAFFYHGINVDIHNEGDFIKKKHPPLLSSYEGKRISQEQENACLLLAHFLRK</sequence>
<proteinExistence type="predicted"/>
<evidence type="ECO:0000313" key="3">
    <source>
        <dbReference type="Proteomes" id="UP000242351"/>
    </source>
</evidence>
<dbReference type="Proteomes" id="UP000242351">
    <property type="component" value="Unassembled WGS sequence"/>
</dbReference>
<reference evidence="1 3" key="2">
    <citation type="submission" date="2017-11" db="EMBL/GenBank/DDBJ databases">
        <authorList>
            <person name="Han C.G."/>
        </authorList>
    </citation>
    <scope>NUCLEOTIDE SEQUENCE [LARGE SCALE GENOMIC DNA]</scope>
    <source>
        <strain evidence="1 3">ANC 5347</strain>
    </source>
</reference>
<evidence type="ECO:0000313" key="2">
    <source>
        <dbReference type="EMBL" id="PJO74385.1"/>
    </source>
</evidence>
<dbReference type="EMBL" id="PGOZ01000039">
    <property type="protein sequence ID" value="PJI31214.1"/>
    <property type="molecule type" value="Genomic_DNA"/>
</dbReference>
<dbReference type="EMBL" id="PHRG01000012">
    <property type="protein sequence ID" value="PJO74385.1"/>
    <property type="molecule type" value="Genomic_DNA"/>
</dbReference>
<protein>
    <submittedName>
        <fullName evidence="1">Uncharacterized protein</fullName>
    </submittedName>
</protein>
<organism evidence="1 3">
    <name type="scientific">Acinetobacter pseudolwoffii</name>
    <dbReference type="NCBI Taxonomy" id="2053287"/>
    <lineage>
        <taxon>Bacteria</taxon>
        <taxon>Pseudomonadati</taxon>
        <taxon>Pseudomonadota</taxon>
        <taxon>Gammaproteobacteria</taxon>
        <taxon>Moraxellales</taxon>
        <taxon>Moraxellaceae</taxon>
        <taxon>Acinetobacter</taxon>
    </lineage>
</organism>
<accession>A0A2H9UHP3</accession>